<gene>
    <name evidence="1" type="ORF">EBB79_08695</name>
</gene>
<proteinExistence type="predicted"/>
<keyword evidence="2" id="KW-1185">Reference proteome</keyword>
<dbReference type="Gene3D" id="1.10.260.40">
    <property type="entry name" value="lambda repressor-like DNA-binding domains"/>
    <property type="match status" value="1"/>
</dbReference>
<dbReference type="InterPro" id="IPR010982">
    <property type="entry name" value="Lambda_DNA-bd_dom_sf"/>
</dbReference>
<dbReference type="SUPFAM" id="SSF47413">
    <property type="entry name" value="lambda repressor-like DNA-binding domains"/>
    <property type="match status" value="1"/>
</dbReference>
<evidence type="ECO:0000313" key="2">
    <source>
        <dbReference type="Proteomes" id="UP000283063"/>
    </source>
</evidence>
<evidence type="ECO:0000313" key="1">
    <source>
        <dbReference type="EMBL" id="AZV77965.1"/>
    </source>
</evidence>
<dbReference type="Proteomes" id="UP000283063">
    <property type="component" value="Chromosome"/>
</dbReference>
<name>A0A3T0N1T1_9RHOB</name>
<sequence>MKAELAAKGVKITILSNSLGYSREYIGRMMKKDSNPGITDLLRVCDAAEISFVYVFTGKRENPAFDGVFNEMSKLTQKELKALKEHLQSEPMQAEAIEGPGKT</sequence>
<evidence type="ECO:0008006" key="3">
    <source>
        <dbReference type="Google" id="ProtNLM"/>
    </source>
</evidence>
<dbReference type="EMBL" id="CP033219">
    <property type="protein sequence ID" value="AZV77965.1"/>
    <property type="molecule type" value="Genomic_DNA"/>
</dbReference>
<dbReference type="RefSeq" id="WP_127748521.1">
    <property type="nucleotide sequence ID" value="NZ_CP033219.1"/>
</dbReference>
<dbReference type="AlphaFoldDB" id="A0A3T0N1T1"/>
<reference evidence="1 2" key="1">
    <citation type="submission" date="2018-10" db="EMBL/GenBank/DDBJ databases">
        <title>Parasedimentitalea marina sp. nov., a psychrophilic bacterium isolated from deep seawater of the New Britain Trench.</title>
        <authorList>
            <person name="Cao J."/>
        </authorList>
    </citation>
    <scope>NUCLEOTIDE SEQUENCE [LARGE SCALE GENOMIC DNA]</scope>
    <source>
        <strain evidence="1 2">W43</strain>
    </source>
</reference>
<accession>A0A3T0N1T1</accession>
<dbReference type="OrthoDB" id="9891422at2"/>
<dbReference type="KEGG" id="sedi:EBB79_08695"/>
<organism evidence="1 2">
    <name type="scientific">Parasedimentitalea marina</name>
    <dbReference type="NCBI Taxonomy" id="2483033"/>
    <lineage>
        <taxon>Bacteria</taxon>
        <taxon>Pseudomonadati</taxon>
        <taxon>Pseudomonadota</taxon>
        <taxon>Alphaproteobacteria</taxon>
        <taxon>Rhodobacterales</taxon>
        <taxon>Paracoccaceae</taxon>
        <taxon>Parasedimentitalea</taxon>
    </lineage>
</organism>
<dbReference type="GO" id="GO:0003677">
    <property type="term" value="F:DNA binding"/>
    <property type="evidence" value="ECO:0007669"/>
    <property type="project" value="InterPro"/>
</dbReference>
<protein>
    <recommendedName>
        <fullName evidence="3">XRE family transcriptional regulator</fullName>
    </recommendedName>
</protein>